<keyword evidence="4" id="KW-0812">Transmembrane</keyword>
<evidence type="ECO:0000259" key="7">
    <source>
        <dbReference type="PROSITE" id="PS50853"/>
    </source>
</evidence>
<dbReference type="InterPro" id="IPR003599">
    <property type="entry name" value="Ig_sub"/>
</dbReference>
<feature type="domain" description="Ig-like" evidence="6">
    <location>
        <begin position="23"/>
        <end position="109"/>
    </location>
</feature>
<dbReference type="InterPro" id="IPR013098">
    <property type="entry name" value="Ig_I-set"/>
</dbReference>
<keyword evidence="2" id="KW-1015">Disulfide bond</keyword>
<keyword evidence="4" id="KW-1133">Transmembrane helix</keyword>
<dbReference type="GO" id="GO:0098609">
    <property type="term" value="P:cell-cell adhesion"/>
    <property type="evidence" value="ECO:0007669"/>
    <property type="project" value="TreeGrafter"/>
</dbReference>
<organism evidence="8 9">
    <name type="scientific">Larinioides sclopetarius</name>
    <dbReference type="NCBI Taxonomy" id="280406"/>
    <lineage>
        <taxon>Eukaryota</taxon>
        <taxon>Metazoa</taxon>
        <taxon>Ecdysozoa</taxon>
        <taxon>Arthropoda</taxon>
        <taxon>Chelicerata</taxon>
        <taxon>Arachnida</taxon>
        <taxon>Araneae</taxon>
        <taxon>Araneomorphae</taxon>
        <taxon>Entelegynae</taxon>
        <taxon>Araneoidea</taxon>
        <taxon>Araneidae</taxon>
        <taxon>Larinioides</taxon>
    </lineage>
</organism>
<dbReference type="InterPro" id="IPR007110">
    <property type="entry name" value="Ig-like_dom"/>
</dbReference>
<comment type="caution">
    <text evidence="8">The sequence shown here is derived from an EMBL/GenBank/DDBJ whole genome shotgun (WGS) entry which is preliminary data.</text>
</comment>
<feature type="domain" description="Fibronectin type-III" evidence="7">
    <location>
        <begin position="534"/>
        <end position="625"/>
    </location>
</feature>
<dbReference type="Pfam" id="PF00041">
    <property type="entry name" value="fn3"/>
    <property type="match status" value="3"/>
</dbReference>
<reference evidence="8 9" key="1">
    <citation type="submission" date="2024-04" db="EMBL/GenBank/DDBJ databases">
        <authorList>
            <person name="Rising A."/>
            <person name="Reimegard J."/>
            <person name="Sonavane S."/>
            <person name="Akerstrom W."/>
            <person name="Nylinder S."/>
            <person name="Hedman E."/>
            <person name="Kallberg Y."/>
        </authorList>
    </citation>
    <scope>NUCLEOTIDE SEQUENCE [LARGE SCALE GENOMIC DNA]</scope>
</reference>
<dbReference type="InterPro" id="IPR003598">
    <property type="entry name" value="Ig_sub2"/>
</dbReference>
<sequence>MLAQCLALVLCHFILPTNSIEAPALQKPLMIPAELRLGERADIICTLRRGDLPVTFKWLFNGREIRGEELGKVTSYDVRSSVYLMDKLRAENVGNYTCTVSNAAGSDIASGQLLVEVPPVWVEEPSDSDAVLGSQIVLTCAATSHPPPRVTWRKIQGDSGSGSSSGNGEDQSSGFMYSNPRWMISSNGSLIIAQAQESDAGVYACQVENGIGPGLSKNIGLKVNVPPKVSVPKGQLAIRKGEAARLVCDVTGNGPINVKWVKKQNVIEIHPGSRFEANQRRTNPSGYSGKQDQYTFELLIRDSQQGDGGTYACVAKNEYGEHRGEVTLDVLEPTSSPRGVRITEITSRSTRVSWQPPLPSNSPVLKYHVRYWKNGGVSGKQLHQVVLGGSETSTYLEGLHPGTSYSVQVLAENGVGLSEPSQLRHVQTKEEAPSGAPTDVHAHAIGSKQIEVSWKPPPSESWHGVLKGYYLGYKVSSSPLAYVYHTTTEPTGRRFRIKGLQKSTLYSIVVKAYNSMGSGPESQPIEVKTRESDPPYPPSFVISDVTSSSALVQMKSEEMSPVLQYIVEYRRQGEEWNPVHVPRDKSSFQLSRLDNCMTYEVRLAAYNEHGRGEFSSTLAFTTTERETNIGFRSSEEDIPFYFRHYFVLPVAASVVVIVTTVVFAWVCYKRVVFRQHRHLVLQQQLAGHLPEGQLTLHRDGYIRPPTYSPPSNRRGVVVSTSIVGILNPEDGYDAPWDVKKQQQQQQQLAIEDSGIRQNLVERDN</sequence>
<dbReference type="InterPro" id="IPR036116">
    <property type="entry name" value="FN3_sf"/>
</dbReference>
<feature type="domain" description="Ig-like" evidence="6">
    <location>
        <begin position="227"/>
        <end position="329"/>
    </location>
</feature>
<evidence type="ECO:0000256" key="1">
    <source>
        <dbReference type="ARBA" id="ARBA00022737"/>
    </source>
</evidence>
<evidence type="ECO:0000256" key="4">
    <source>
        <dbReference type="SAM" id="Phobius"/>
    </source>
</evidence>
<proteinExistence type="predicted"/>
<keyword evidence="4" id="KW-0472">Membrane</keyword>
<keyword evidence="5" id="KW-0732">Signal</keyword>
<dbReference type="SMART" id="SM00060">
    <property type="entry name" value="FN3"/>
    <property type="match status" value="3"/>
</dbReference>
<feature type="transmembrane region" description="Helical" evidence="4">
    <location>
        <begin position="645"/>
        <end position="668"/>
    </location>
</feature>
<dbReference type="InterPro" id="IPR003961">
    <property type="entry name" value="FN3_dom"/>
</dbReference>
<dbReference type="PANTHER" id="PTHR44170">
    <property type="entry name" value="PROTEIN SIDEKICK"/>
    <property type="match status" value="1"/>
</dbReference>
<dbReference type="Pfam" id="PF13927">
    <property type="entry name" value="Ig_3"/>
    <property type="match status" value="1"/>
</dbReference>
<feature type="region of interest" description="Disordered" evidence="3">
    <location>
        <begin position="147"/>
        <end position="172"/>
    </location>
</feature>
<evidence type="ECO:0000259" key="6">
    <source>
        <dbReference type="PROSITE" id="PS50835"/>
    </source>
</evidence>
<dbReference type="InterPro" id="IPR013783">
    <property type="entry name" value="Ig-like_fold"/>
</dbReference>
<dbReference type="EMBL" id="CAXIEN010000110">
    <property type="protein sequence ID" value="CAL1278259.1"/>
    <property type="molecule type" value="Genomic_DNA"/>
</dbReference>
<protein>
    <recommendedName>
        <fullName evidence="10">Down syndrome cell adhesion molecule</fullName>
    </recommendedName>
</protein>
<dbReference type="PANTHER" id="PTHR44170:SF6">
    <property type="entry name" value="CONTACTIN"/>
    <property type="match status" value="1"/>
</dbReference>
<feature type="domain" description="Fibronectin type-III" evidence="7">
    <location>
        <begin position="436"/>
        <end position="532"/>
    </location>
</feature>
<dbReference type="InterPro" id="IPR036179">
    <property type="entry name" value="Ig-like_dom_sf"/>
</dbReference>
<evidence type="ECO:0000256" key="5">
    <source>
        <dbReference type="SAM" id="SignalP"/>
    </source>
</evidence>
<feature type="signal peptide" evidence="5">
    <location>
        <begin position="1"/>
        <end position="19"/>
    </location>
</feature>
<dbReference type="SUPFAM" id="SSF48726">
    <property type="entry name" value="Immunoglobulin"/>
    <property type="match status" value="3"/>
</dbReference>
<dbReference type="SMART" id="SM00409">
    <property type="entry name" value="IG"/>
    <property type="match status" value="4"/>
</dbReference>
<dbReference type="SMART" id="SM00408">
    <property type="entry name" value="IGc2"/>
    <property type="match status" value="3"/>
</dbReference>
<evidence type="ECO:0000313" key="9">
    <source>
        <dbReference type="Proteomes" id="UP001497382"/>
    </source>
</evidence>
<gene>
    <name evidence="8" type="ORF">LARSCL_LOCUS9678</name>
</gene>
<evidence type="ECO:0000256" key="3">
    <source>
        <dbReference type="SAM" id="MobiDB-lite"/>
    </source>
</evidence>
<dbReference type="PRINTS" id="PR00014">
    <property type="entry name" value="FNTYPEIII"/>
</dbReference>
<dbReference type="GO" id="GO:0016020">
    <property type="term" value="C:membrane"/>
    <property type="evidence" value="ECO:0007669"/>
    <property type="project" value="UniProtKB-SubCell"/>
</dbReference>
<accession>A0AAV2A2P9</accession>
<dbReference type="Proteomes" id="UP001497382">
    <property type="component" value="Unassembled WGS sequence"/>
</dbReference>
<dbReference type="Pfam" id="PF07679">
    <property type="entry name" value="I-set"/>
    <property type="match status" value="1"/>
</dbReference>
<dbReference type="InterPro" id="IPR013151">
    <property type="entry name" value="Immunoglobulin_dom"/>
</dbReference>
<keyword evidence="1" id="KW-0677">Repeat</keyword>
<dbReference type="Pfam" id="PF00047">
    <property type="entry name" value="ig"/>
    <property type="match status" value="1"/>
</dbReference>
<feature type="chain" id="PRO_5043393521" description="Down syndrome cell adhesion molecule" evidence="5">
    <location>
        <begin position="20"/>
        <end position="764"/>
    </location>
</feature>
<dbReference type="FunFam" id="2.60.40.10:FF:000028">
    <property type="entry name" value="Neuronal cell adhesion molecule"/>
    <property type="match status" value="2"/>
</dbReference>
<dbReference type="PROSITE" id="PS50835">
    <property type="entry name" value="IG_LIKE"/>
    <property type="match status" value="3"/>
</dbReference>
<dbReference type="AlphaFoldDB" id="A0AAV2A2P9"/>
<dbReference type="CDD" id="cd00063">
    <property type="entry name" value="FN3"/>
    <property type="match status" value="3"/>
</dbReference>
<evidence type="ECO:0008006" key="10">
    <source>
        <dbReference type="Google" id="ProtNLM"/>
    </source>
</evidence>
<name>A0AAV2A2P9_9ARAC</name>
<dbReference type="PROSITE" id="PS50853">
    <property type="entry name" value="FN3"/>
    <property type="match status" value="3"/>
</dbReference>
<keyword evidence="9" id="KW-1185">Reference proteome</keyword>
<evidence type="ECO:0000256" key="2">
    <source>
        <dbReference type="ARBA" id="ARBA00023157"/>
    </source>
</evidence>
<dbReference type="GO" id="GO:0030154">
    <property type="term" value="P:cell differentiation"/>
    <property type="evidence" value="ECO:0007669"/>
    <property type="project" value="UniProtKB-ARBA"/>
</dbReference>
<feature type="domain" description="Fibronectin type-III" evidence="7">
    <location>
        <begin position="336"/>
        <end position="431"/>
    </location>
</feature>
<evidence type="ECO:0000313" key="8">
    <source>
        <dbReference type="EMBL" id="CAL1278259.1"/>
    </source>
</evidence>
<dbReference type="FunFam" id="2.60.40.10:FF:000104">
    <property type="entry name" value="Down syndrome cell adhesion molecule b"/>
    <property type="match status" value="1"/>
</dbReference>
<dbReference type="Gene3D" id="2.60.40.10">
    <property type="entry name" value="Immunoglobulins"/>
    <property type="match status" value="6"/>
</dbReference>
<feature type="domain" description="Ig-like" evidence="6">
    <location>
        <begin position="118"/>
        <end position="220"/>
    </location>
</feature>
<dbReference type="SUPFAM" id="SSF49265">
    <property type="entry name" value="Fibronectin type III"/>
    <property type="match status" value="2"/>
</dbReference>
<dbReference type="GO" id="GO:0009653">
    <property type="term" value="P:anatomical structure morphogenesis"/>
    <property type="evidence" value="ECO:0007669"/>
    <property type="project" value="UniProtKB-ARBA"/>
</dbReference>